<dbReference type="InterPro" id="IPR000847">
    <property type="entry name" value="LysR_HTH_N"/>
</dbReference>
<dbReference type="Proteomes" id="UP001262410">
    <property type="component" value="Unassembled WGS sequence"/>
</dbReference>
<feature type="domain" description="HTH lysR-type" evidence="5">
    <location>
        <begin position="9"/>
        <end position="61"/>
    </location>
</feature>
<accession>A0ABU1JZ91</accession>
<dbReference type="InterPro" id="IPR005119">
    <property type="entry name" value="LysR_subst-bd"/>
</dbReference>
<organism evidence="6 7">
    <name type="scientific">Inquilinus ginsengisoli</name>
    <dbReference type="NCBI Taxonomy" id="363840"/>
    <lineage>
        <taxon>Bacteria</taxon>
        <taxon>Pseudomonadati</taxon>
        <taxon>Pseudomonadota</taxon>
        <taxon>Alphaproteobacteria</taxon>
        <taxon>Rhodospirillales</taxon>
        <taxon>Rhodospirillaceae</taxon>
        <taxon>Inquilinus</taxon>
    </lineage>
</organism>
<dbReference type="Gene3D" id="3.40.190.10">
    <property type="entry name" value="Periplasmic binding protein-like II"/>
    <property type="match status" value="2"/>
</dbReference>
<dbReference type="Pfam" id="PF03466">
    <property type="entry name" value="LysR_substrate"/>
    <property type="match status" value="1"/>
</dbReference>
<dbReference type="Gene3D" id="1.10.10.10">
    <property type="entry name" value="Winged helix-like DNA-binding domain superfamily/Winged helix DNA-binding domain"/>
    <property type="match status" value="1"/>
</dbReference>
<proteinExistence type="inferred from homology"/>
<evidence type="ECO:0000256" key="4">
    <source>
        <dbReference type="ARBA" id="ARBA00023163"/>
    </source>
</evidence>
<dbReference type="EMBL" id="JAVDPW010000014">
    <property type="protein sequence ID" value="MDR6293928.1"/>
    <property type="molecule type" value="Genomic_DNA"/>
</dbReference>
<dbReference type="Pfam" id="PF00126">
    <property type="entry name" value="HTH_1"/>
    <property type="match status" value="1"/>
</dbReference>
<evidence type="ECO:0000313" key="6">
    <source>
        <dbReference type="EMBL" id="MDR6293928.1"/>
    </source>
</evidence>
<keyword evidence="2" id="KW-0805">Transcription regulation</keyword>
<gene>
    <name evidence="6" type="ORF">E9232_006481</name>
</gene>
<protein>
    <submittedName>
        <fullName evidence="6">LysR family glycine cleavage system transcriptional activator</fullName>
    </submittedName>
</protein>
<keyword evidence="7" id="KW-1185">Reference proteome</keyword>
<dbReference type="InterPro" id="IPR036388">
    <property type="entry name" value="WH-like_DNA-bd_sf"/>
</dbReference>
<evidence type="ECO:0000256" key="1">
    <source>
        <dbReference type="ARBA" id="ARBA00009437"/>
    </source>
</evidence>
<reference evidence="6 7" key="1">
    <citation type="submission" date="2023-07" db="EMBL/GenBank/DDBJ databases">
        <title>Sorghum-associated microbial communities from plants grown in Nebraska, USA.</title>
        <authorList>
            <person name="Schachtman D."/>
        </authorList>
    </citation>
    <scope>NUCLEOTIDE SEQUENCE [LARGE SCALE GENOMIC DNA]</scope>
    <source>
        <strain evidence="6 7">584</strain>
    </source>
</reference>
<evidence type="ECO:0000256" key="3">
    <source>
        <dbReference type="ARBA" id="ARBA00023125"/>
    </source>
</evidence>
<dbReference type="RefSeq" id="WP_309801304.1">
    <property type="nucleotide sequence ID" value="NZ_JAVDPW010000014.1"/>
</dbReference>
<dbReference type="PRINTS" id="PR00039">
    <property type="entry name" value="HTHLYSR"/>
</dbReference>
<comment type="similarity">
    <text evidence="1">Belongs to the LysR transcriptional regulatory family.</text>
</comment>
<dbReference type="InterPro" id="IPR058163">
    <property type="entry name" value="LysR-type_TF_proteobact-type"/>
</dbReference>
<dbReference type="CDD" id="cd08432">
    <property type="entry name" value="PBP2_GcdR_TrpI_HvrB_AmpR_like"/>
    <property type="match status" value="1"/>
</dbReference>
<comment type="caution">
    <text evidence="6">The sequence shown here is derived from an EMBL/GenBank/DDBJ whole genome shotgun (WGS) entry which is preliminary data.</text>
</comment>
<sequence>MQRLPLGPLRTFDLAARHESFARAAQALHLTDSAVSHQMRRLEAAVGFALFERRGRRVVLTNAGREFHRTVHDSLETMAAAAAELASRAGEAAGPLAIGAPPMFASKWLAPRLAEFARSHPAIECTVRVVDNDAVAAAEADIGIAFGSGPWPGRWSRVLAEVALSPACSPRLFGDRGGVIPDPAALGEVPLLHQDDGTEWRRWFAAAGVKPPAAGRQMHFSDISVAIDVALHGGGMVLASDVLSSQHVRDGTLVRPFPTRIAADGQWCVLCDPRRIDLPAIRVFLAWLTAQFEAPEPRPRPRG</sequence>
<keyword evidence="3" id="KW-0238">DNA-binding</keyword>
<keyword evidence="4" id="KW-0804">Transcription</keyword>
<dbReference type="PANTHER" id="PTHR30537">
    <property type="entry name" value="HTH-TYPE TRANSCRIPTIONAL REGULATOR"/>
    <property type="match status" value="1"/>
</dbReference>
<name>A0ABU1JZ91_9PROT</name>
<dbReference type="PANTHER" id="PTHR30537:SF74">
    <property type="entry name" value="HTH-TYPE TRANSCRIPTIONAL REGULATOR TRPI"/>
    <property type="match status" value="1"/>
</dbReference>
<evidence type="ECO:0000259" key="5">
    <source>
        <dbReference type="PROSITE" id="PS50931"/>
    </source>
</evidence>
<dbReference type="InterPro" id="IPR036390">
    <property type="entry name" value="WH_DNA-bd_sf"/>
</dbReference>
<evidence type="ECO:0000313" key="7">
    <source>
        <dbReference type="Proteomes" id="UP001262410"/>
    </source>
</evidence>
<dbReference type="PROSITE" id="PS50931">
    <property type="entry name" value="HTH_LYSR"/>
    <property type="match status" value="1"/>
</dbReference>
<evidence type="ECO:0000256" key="2">
    <source>
        <dbReference type="ARBA" id="ARBA00023015"/>
    </source>
</evidence>
<dbReference type="SUPFAM" id="SSF53850">
    <property type="entry name" value="Periplasmic binding protein-like II"/>
    <property type="match status" value="1"/>
</dbReference>
<dbReference type="SUPFAM" id="SSF46785">
    <property type="entry name" value="Winged helix' DNA-binding domain"/>
    <property type="match status" value="1"/>
</dbReference>